<gene>
    <name evidence="1" type="ORF">LCGC14_1436970</name>
</gene>
<evidence type="ECO:0000313" key="1">
    <source>
        <dbReference type="EMBL" id="KKM70802.1"/>
    </source>
</evidence>
<organism evidence="1">
    <name type="scientific">marine sediment metagenome</name>
    <dbReference type="NCBI Taxonomy" id="412755"/>
    <lineage>
        <taxon>unclassified sequences</taxon>
        <taxon>metagenomes</taxon>
        <taxon>ecological metagenomes</taxon>
    </lineage>
</organism>
<accession>A0A0F9MNS2</accession>
<dbReference type="AlphaFoldDB" id="A0A0F9MNS2"/>
<protein>
    <submittedName>
        <fullName evidence="1">Uncharacterized protein</fullName>
    </submittedName>
</protein>
<sequence>MDKNVAFSLLVIRIKLMELKLAQEALSKAIREDAVIADNMRSVWLEQNCQAEPFGG</sequence>
<reference evidence="1" key="1">
    <citation type="journal article" date="2015" name="Nature">
        <title>Complex archaea that bridge the gap between prokaryotes and eukaryotes.</title>
        <authorList>
            <person name="Spang A."/>
            <person name="Saw J.H."/>
            <person name="Jorgensen S.L."/>
            <person name="Zaremba-Niedzwiedzka K."/>
            <person name="Martijn J."/>
            <person name="Lind A.E."/>
            <person name="van Eijk R."/>
            <person name="Schleper C."/>
            <person name="Guy L."/>
            <person name="Ettema T.J."/>
        </authorList>
    </citation>
    <scope>NUCLEOTIDE SEQUENCE</scope>
</reference>
<comment type="caution">
    <text evidence="1">The sequence shown here is derived from an EMBL/GenBank/DDBJ whole genome shotgun (WGS) entry which is preliminary data.</text>
</comment>
<proteinExistence type="predicted"/>
<name>A0A0F9MNS2_9ZZZZ</name>
<dbReference type="EMBL" id="LAZR01009747">
    <property type="protein sequence ID" value="KKM70802.1"/>
    <property type="molecule type" value="Genomic_DNA"/>
</dbReference>